<evidence type="ECO:0000256" key="2">
    <source>
        <dbReference type="ARBA" id="ARBA00011891"/>
    </source>
</evidence>
<dbReference type="PANTHER" id="PTHR12670:SF1">
    <property type="entry name" value="NEUTRAL CERAMIDASE"/>
    <property type="match status" value="1"/>
</dbReference>
<gene>
    <name evidence="11" type="primary">similar to Neutral ceramidase</name>
    <name evidence="11" type="ORF">CLUMA_CG007189</name>
</gene>
<feature type="binding site" evidence="6">
    <location>
        <position position="222"/>
    </location>
    <ligand>
        <name>Zn(2+)</name>
        <dbReference type="ChEBI" id="CHEBI:29105"/>
    </ligand>
</feature>
<dbReference type="EC" id="3.5.1.23" evidence="2 7"/>
<keyword evidence="6" id="KW-0862">Zinc</keyword>
<comment type="catalytic activity">
    <reaction evidence="7">
        <text>an N-acylsphing-4-enine + H2O = sphing-4-enine + a fatty acid</text>
        <dbReference type="Rhea" id="RHEA:20856"/>
        <dbReference type="ChEBI" id="CHEBI:15377"/>
        <dbReference type="ChEBI" id="CHEBI:28868"/>
        <dbReference type="ChEBI" id="CHEBI:52639"/>
        <dbReference type="ChEBI" id="CHEBI:57756"/>
        <dbReference type="EC" id="3.5.1.23"/>
    </reaction>
</comment>
<keyword evidence="7" id="KW-0746">Sphingolipid metabolism</keyword>
<evidence type="ECO:0000313" key="11">
    <source>
        <dbReference type="EMBL" id="CRK93660.1"/>
    </source>
</evidence>
<keyword evidence="6" id="KW-0479">Metal-binding</keyword>
<dbReference type="OrthoDB" id="191371at2759"/>
<evidence type="ECO:0000256" key="8">
    <source>
        <dbReference type="SAM" id="SignalP"/>
    </source>
</evidence>
<keyword evidence="12" id="KW-1185">Reference proteome</keyword>
<feature type="signal peptide" evidence="8">
    <location>
        <begin position="1"/>
        <end position="20"/>
    </location>
</feature>
<dbReference type="GO" id="GO:0017040">
    <property type="term" value="F:N-acylsphingosine amidohydrolase activity"/>
    <property type="evidence" value="ECO:0007669"/>
    <property type="project" value="UniProtKB-UniRule"/>
</dbReference>
<dbReference type="AlphaFoldDB" id="A0A1J1I246"/>
<dbReference type="GO" id="GO:0046512">
    <property type="term" value="P:sphingosine biosynthetic process"/>
    <property type="evidence" value="ECO:0007669"/>
    <property type="project" value="TreeGrafter"/>
</dbReference>
<keyword evidence="7" id="KW-0443">Lipid metabolism</keyword>
<dbReference type="Proteomes" id="UP000183832">
    <property type="component" value="Unassembled WGS sequence"/>
</dbReference>
<evidence type="ECO:0000256" key="4">
    <source>
        <dbReference type="ARBA" id="ARBA00022801"/>
    </source>
</evidence>
<dbReference type="GO" id="GO:0046514">
    <property type="term" value="P:ceramide catabolic process"/>
    <property type="evidence" value="ECO:0007669"/>
    <property type="project" value="InterPro"/>
</dbReference>
<evidence type="ECO:0000256" key="7">
    <source>
        <dbReference type="RuleBase" id="RU366019"/>
    </source>
</evidence>
<organism evidence="11 12">
    <name type="scientific">Clunio marinus</name>
    <dbReference type="NCBI Taxonomy" id="568069"/>
    <lineage>
        <taxon>Eukaryota</taxon>
        <taxon>Metazoa</taxon>
        <taxon>Ecdysozoa</taxon>
        <taxon>Arthropoda</taxon>
        <taxon>Hexapoda</taxon>
        <taxon>Insecta</taxon>
        <taxon>Pterygota</taxon>
        <taxon>Neoptera</taxon>
        <taxon>Endopterygota</taxon>
        <taxon>Diptera</taxon>
        <taxon>Nematocera</taxon>
        <taxon>Chironomoidea</taxon>
        <taxon>Chironomidae</taxon>
        <taxon>Clunio</taxon>
    </lineage>
</organism>
<dbReference type="EMBL" id="CVRI01000037">
    <property type="protein sequence ID" value="CRK93660.1"/>
    <property type="molecule type" value="Genomic_DNA"/>
</dbReference>
<protein>
    <recommendedName>
        <fullName evidence="3 7">Neutral ceramidase</fullName>
        <ecNumber evidence="2 7">3.5.1.23</ecNumber>
    </recommendedName>
</protein>
<feature type="binding site" evidence="6">
    <location>
        <position position="463"/>
    </location>
    <ligand>
        <name>Zn(2+)</name>
        <dbReference type="ChEBI" id="CHEBI:29105"/>
    </ligand>
</feature>
<evidence type="ECO:0000313" key="12">
    <source>
        <dbReference type="Proteomes" id="UP000183832"/>
    </source>
</evidence>
<evidence type="ECO:0000259" key="10">
    <source>
        <dbReference type="Pfam" id="PF17048"/>
    </source>
</evidence>
<feature type="domain" description="Neutral/alkaline non-lysosomal ceramidase N-terminal" evidence="9">
    <location>
        <begin position="22"/>
        <end position="530"/>
    </location>
</feature>
<proteinExistence type="inferred from homology"/>
<dbReference type="InterPro" id="IPR031329">
    <property type="entry name" value="NEUT/ALK_ceramidase_N"/>
</dbReference>
<dbReference type="InterPro" id="IPR006823">
    <property type="entry name" value="Ceramidase_alk"/>
</dbReference>
<dbReference type="Gene3D" id="2.60.40.2300">
    <property type="entry name" value="Neutral/alkaline non-lysosomal ceramidase, C-terminal domain"/>
    <property type="match status" value="1"/>
</dbReference>
<feature type="active site" description="Nucleophile" evidence="5">
    <location>
        <position position="273"/>
    </location>
</feature>
<dbReference type="InterPro" id="IPR038445">
    <property type="entry name" value="NCDase_C_sf"/>
</dbReference>
<dbReference type="GO" id="GO:0016020">
    <property type="term" value="C:membrane"/>
    <property type="evidence" value="ECO:0007669"/>
    <property type="project" value="GOC"/>
</dbReference>
<reference evidence="11 12" key="1">
    <citation type="submission" date="2015-04" db="EMBL/GenBank/DDBJ databases">
        <authorList>
            <person name="Syromyatnikov M.Y."/>
            <person name="Popov V.N."/>
        </authorList>
    </citation>
    <scope>NUCLEOTIDE SEQUENCE [LARGE SCALE GENOMIC DNA]</scope>
</reference>
<evidence type="ECO:0000259" key="9">
    <source>
        <dbReference type="Pfam" id="PF04734"/>
    </source>
</evidence>
<keyword evidence="8" id="KW-0732">Signal</keyword>
<sequence>MGNLKLFFGVLAAVVMTIQGQFTIGLGRFDITGPSVEVPFMGYASMDQRGHGIHTRQFARTFIVQDAAGRRVVYVATDLAMISHAMRRDVLAQLQARFGNMYRYDNVMLSAQHTHGGPGGYHQYIMYDVTCLGFIRETYNPIVNGIVQSITIAHNSMFSGRVFLTETTVNDFGVNRSPKAYLLNPQVERNRFSGDIDRTMTQLRFVDNQGQVRGAFSWLAVHPVSMNNTNLFVSSDNLGLASILLEQERNANQLIGRGSFIGAFSTANSGDISPNINGPRCIGTGLYCDPIESSCPNQGDVCIAFGPGTTHIDSTRIIGTRIYNAASLLVRNGGGRELTGTVGFQNQFVEMSTQTGQWLNEATGRVESFRGCLSAFGMSFAAGTTDGPGGFDFTQGSTSGNPFWDAVRDFVAEPTPDDIACHAPKPILLNTGRTSRPFLWIPPIVPTQIITIGDAVIAGLPGEITTMGGRRLRTQLQAVGQAVGRNPHVIVTGMVNMYSSYIVTFEEYQMQRYEAASTAFGPHTLTIYIQQYSRLYQAILNNQVLTPGPLPLDQTADQLTFLLPVINDDSGSANFGAVVVQPRASYTRGQEVFARFVSGNPRNALMTESSYFFVERLELNGSWLPIASDANWETRFIWRRTSTIRGTSEIDFFWDIPNNVANGQYRIRHEGASRGPVTGVRSYTGITMMFAIG</sequence>
<evidence type="ECO:0000256" key="5">
    <source>
        <dbReference type="PIRSR" id="PIRSR606823-1"/>
    </source>
</evidence>
<dbReference type="GO" id="GO:0042759">
    <property type="term" value="P:long-chain fatty acid biosynthetic process"/>
    <property type="evidence" value="ECO:0007669"/>
    <property type="project" value="TreeGrafter"/>
</dbReference>
<feature type="domain" description="Neutral/alkaline non-lysosomal ceramidase C-terminal" evidence="10">
    <location>
        <begin position="533"/>
        <end position="692"/>
    </location>
</feature>
<dbReference type="GO" id="GO:0005576">
    <property type="term" value="C:extracellular region"/>
    <property type="evidence" value="ECO:0007669"/>
    <property type="project" value="TreeGrafter"/>
</dbReference>
<comment type="similarity">
    <text evidence="1 7">Belongs to the neutral ceramidase family.</text>
</comment>
<keyword evidence="4 7" id="KW-0378">Hydrolase</keyword>
<feature type="chain" id="PRO_5012837026" description="Neutral ceramidase" evidence="8">
    <location>
        <begin position="21"/>
        <end position="693"/>
    </location>
</feature>
<evidence type="ECO:0000256" key="1">
    <source>
        <dbReference type="ARBA" id="ARBA00009835"/>
    </source>
</evidence>
<dbReference type="InterPro" id="IPR031331">
    <property type="entry name" value="NEUT/ALK_ceramidase_C"/>
</dbReference>
<feature type="binding site" evidence="6">
    <location>
        <position position="113"/>
    </location>
    <ligand>
        <name>Zn(2+)</name>
        <dbReference type="ChEBI" id="CHEBI:29105"/>
    </ligand>
</feature>
<accession>A0A1J1I246</accession>
<dbReference type="Pfam" id="PF17048">
    <property type="entry name" value="Ceramidse_alk_C"/>
    <property type="match status" value="1"/>
</dbReference>
<name>A0A1J1I246_9DIPT</name>
<evidence type="ECO:0000256" key="3">
    <source>
        <dbReference type="ARBA" id="ARBA00019235"/>
    </source>
</evidence>
<dbReference type="GO" id="GO:0046872">
    <property type="term" value="F:metal ion binding"/>
    <property type="evidence" value="ECO:0007669"/>
    <property type="project" value="UniProtKB-KW"/>
</dbReference>
<dbReference type="PANTHER" id="PTHR12670">
    <property type="entry name" value="CERAMIDASE"/>
    <property type="match status" value="1"/>
</dbReference>
<comment type="cofactor">
    <cofactor evidence="6">
        <name>Zn(2+)</name>
        <dbReference type="ChEBI" id="CHEBI:29105"/>
    </cofactor>
    <text evidence="6">Binds 1 zinc ion per subunit.</text>
</comment>
<feature type="binding site" evidence="6">
    <location>
        <position position="501"/>
    </location>
    <ligand>
        <name>Zn(2+)</name>
        <dbReference type="ChEBI" id="CHEBI:29105"/>
    </ligand>
</feature>
<dbReference type="STRING" id="568069.A0A1J1I246"/>
<evidence type="ECO:0000256" key="6">
    <source>
        <dbReference type="PIRSR" id="PIRSR606823-2"/>
    </source>
</evidence>
<dbReference type="Pfam" id="PF04734">
    <property type="entry name" value="Ceramidase_alk"/>
    <property type="match status" value="1"/>
</dbReference>